<evidence type="ECO:0000313" key="3">
    <source>
        <dbReference type="EMBL" id="TQB73265.1"/>
    </source>
</evidence>
<dbReference type="SUPFAM" id="SSF52777">
    <property type="entry name" value="CoA-dependent acyltransferases"/>
    <property type="match status" value="1"/>
</dbReference>
<dbReference type="OrthoDB" id="2548233at2759"/>
<gene>
    <name evidence="1" type="primary">MPsGeP</name>
    <name evidence="3" type="ORF">MPDQ_006010</name>
</gene>
<dbReference type="SMR" id="A0A507QVK7"/>
<dbReference type="Gene3D" id="3.30.559.10">
    <property type="entry name" value="Chloramphenicol acetyltransferase-like domain"/>
    <property type="match status" value="1"/>
</dbReference>
<evidence type="ECO:0000313" key="1">
    <source>
        <dbReference type="EMBL" id="QGA67207.1"/>
    </source>
</evidence>
<dbReference type="PANTHER" id="PTHR42034:SF1">
    <property type="entry name" value="CONDENSATION DOMAIN-CONTAINING PROTEIN"/>
    <property type="match status" value="1"/>
</dbReference>
<reference evidence="3 4" key="3">
    <citation type="submission" date="2019-06" db="EMBL/GenBank/DDBJ databases">
        <title>Wine fermentation using esterase from Monascus purpureus.</title>
        <authorList>
            <person name="Geng C."/>
            <person name="Zhang Y."/>
        </authorList>
    </citation>
    <scope>NUCLEOTIDE SEQUENCE [LARGE SCALE GENOMIC DNA]</scope>
    <source>
        <strain evidence="3">HQ1</strain>
    </source>
</reference>
<protein>
    <recommendedName>
        <fullName evidence="5">Condensation domain-containing protein</fullName>
    </recommendedName>
</protein>
<dbReference type="AlphaFoldDB" id="A0A507QVK7"/>
<dbReference type="EMBL" id="VIFY01000048">
    <property type="protein sequence ID" value="TQB73265.1"/>
    <property type="molecule type" value="Genomic_DNA"/>
</dbReference>
<reference evidence="2" key="1">
    <citation type="submission" date="2019-04" db="EMBL/GenBank/DDBJ databases">
        <authorList>
            <person name="Guo X."/>
            <person name="Ma X."/>
            <person name="Chen M."/>
            <person name="Wang Y."/>
        </authorList>
    </citation>
    <scope>NUCLEOTIDE SEQUENCE</scope>
    <source>
        <strain evidence="2">CGMCC 3.19586</strain>
    </source>
</reference>
<dbReference type="EMBL" id="MK764694">
    <property type="protein sequence ID" value="QGA67222.1"/>
    <property type="molecule type" value="Genomic_DNA"/>
</dbReference>
<evidence type="ECO:0000313" key="2">
    <source>
        <dbReference type="EMBL" id="QGA67222.1"/>
    </source>
</evidence>
<dbReference type="InterPro" id="IPR023213">
    <property type="entry name" value="CAT-like_dom_sf"/>
</dbReference>
<proteinExistence type="predicted"/>
<keyword evidence="4" id="KW-1185">Reference proteome</keyword>
<reference evidence="1" key="2">
    <citation type="submission" date="2019-04" db="EMBL/GenBank/DDBJ databases">
        <authorList>
            <person name="Wang Y."/>
            <person name="Guo X."/>
            <person name="Ma X."/>
            <person name="Chen M."/>
        </authorList>
    </citation>
    <scope>NUCLEOTIDE SEQUENCE</scope>
    <source>
        <strain evidence="1">CGMCC 3.4811</strain>
    </source>
</reference>
<evidence type="ECO:0008006" key="5">
    <source>
        <dbReference type="Google" id="ProtNLM"/>
    </source>
</evidence>
<evidence type="ECO:0000313" key="4">
    <source>
        <dbReference type="Proteomes" id="UP000319663"/>
    </source>
</evidence>
<name>A0A507QVK7_MONPU</name>
<dbReference type="PANTHER" id="PTHR42034">
    <property type="entry name" value="CHROMOSOME 7, WHOLE GENOME SHOTGUN SEQUENCE-RELATED"/>
    <property type="match status" value="1"/>
</dbReference>
<organism evidence="3 4">
    <name type="scientific">Monascus purpureus</name>
    <name type="common">Red mold</name>
    <name type="synonym">Monascus anka</name>
    <dbReference type="NCBI Taxonomy" id="5098"/>
    <lineage>
        <taxon>Eukaryota</taxon>
        <taxon>Fungi</taxon>
        <taxon>Dikarya</taxon>
        <taxon>Ascomycota</taxon>
        <taxon>Pezizomycotina</taxon>
        <taxon>Eurotiomycetes</taxon>
        <taxon>Eurotiomycetidae</taxon>
        <taxon>Eurotiales</taxon>
        <taxon>Aspergillaceae</taxon>
        <taxon>Monascus</taxon>
    </lineage>
</organism>
<dbReference type="Proteomes" id="UP000319663">
    <property type="component" value="Unassembled WGS sequence"/>
</dbReference>
<sequence>MPWSEVSPGHFQRPLGANEKFIKSIGDRAHPLGREHWSVTAQARFKTSDALQGGQERVPELHKAWKTMRFAHPSIASIANAETLDYYVPSPDGLEDWMQQTFFVVEEDTSSQQYIASLQPSPYLTAHYLVRTSELILHTAHWRTDGFGAMQLVNAFFEAFAGLDDRDPIDLPWGQEVARLVPSIEEVLDLPEEATPEIKAATAECMATLALTRGAVGVSYQGDLTTLPAGTHSVQGRLSQSETKAIEEACCTRGISLLSAVHASVAATTYAGASSEAKSKPYTSTMRFNLRPYVPEPYSSPAYASALYTGGYMVQVPATHSWTENVREYNSAYRRGLSKGFLRARREYALNVQELLKKNIAMDGPPPSEVDISSIDDAELLVRPVYHGKSGDVEILDVSIGVETLTRQLYCFVWTFRGQLGFNLVYNEAYYNLTTATVLLDTLKNVLLTELGIRDDRAI</sequence>
<dbReference type="Gene3D" id="3.30.559.30">
    <property type="entry name" value="Nonribosomal peptide synthetase, condensation domain"/>
    <property type="match status" value="1"/>
</dbReference>
<dbReference type="EMBL" id="MK764693">
    <property type="protein sequence ID" value="QGA67207.1"/>
    <property type="molecule type" value="Genomic_DNA"/>
</dbReference>
<accession>A0A507QVK7</accession>